<evidence type="ECO:0000313" key="1">
    <source>
        <dbReference type="EMBL" id="QGQ95450.1"/>
    </source>
</evidence>
<proteinExistence type="predicted"/>
<accession>A0A6B8RGY9</accession>
<name>A0A6B8RGY9_9BACL</name>
<dbReference type="EMBL" id="CP034235">
    <property type="protein sequence ID" value="QGQ95450.1"/>
    <property type="molecule type" value="Genomic_DNA"/>
</dbReference>
<dbReference type="Proteomes" id="UP000426246">
    <property type="component" value="Chromosome"/>
</dbReference>
<keyword evidence="2" id="KW-1185">Reference proteome</keyword>
<dbReference type="AlphaFoldDB" id="A0A6B8RGY9"/>
<organism evidence="1 2">
    <name type="scientific">Paenibacillus psychroresistens</name>
    <dbReference type="NCBI Taxonomy" id="1778678"/>
    <lineage>
        <taxon>Bacteria</taxon>
        <taxon>Bacillati</taxon>
        <taxon>Bacillota</taxon>
        <taxon>Bacilli</taxon>
        <taxon>Bacillales</taxon>
        <taxon>Paenibacillaceae</taxon>
        <taxon>Paenibacillus</taxon>
    </lineage>
</organism>
<dbReference type="KEGG" id="ppsc:EHS13_11430"/>
<sequence length="81" mass="8744">MKLIVRSDKNPASAGTYVNVDRLVTSKNYLNNNSSGGTSKVVSNPGFETGDFTGWSKTAGTHVYTESNGSQHEGMDGFIRR</sequence>
<protein>
    <submittedName>
        <fullName evidence="1">Uncharacterized protein</fullName>
    </submittedName>
</protein>
<evidence type="ECO:0000313" key="2">
    <source>
        <dbReference type="Proteomes" id="UP000426246"/>
    </source>
</evidence>
<dbReference type="RefSeq" id="WP_155700487.1">
    <property type="nucleotide sequence ID" value="NZ_CP034235.1"/>
</dbReference>
<reference evidence="2" key="1">
    <citation type="submission" date="2018-11" db="EMBL/GenBank/DDBJ databases">
        <title>Complete genome sequence of Paenibacillus sp. ML311-T8.</title>
        <authorList>
            <person name="Nam Y.-D."/>
            <person name="Kang J."/>
            <person name="Chung W.-H."/>
            <person name="Park Y.S."/>
        </authorList>
    </citation>
    <scope>NUCLEOTIDE SEQUENCE [LARGE SCALE GENOMIC DNA]</scope>
    <source>
        <strain evidence="2">ML311-T8</strain>
    </source>
</reference>
<dbReference type="Gene3D" id="2.60.120.260">
    <property type="entry name" value="Galactose-binding domain-like"/>
    <property type="match status" value="1"/>
</dbReference>
<gene>
    <name evidence="1" type="ORF">EHS13_11430</name>
</gene>